<name>A0A1Q8QJE5_9FIRM</name>
<dbReference type="STRING" id="1888891.DSOL_4550"/>
<dbReference type="EMBL" id="MLBF01000057">
    <property type="protein sequence ID" value="OLN27473.1"/>
    <property type="molecule type" value="Genomic_DNA"/>
</dbReference>
<comment type="caution">
    <text evidence="1">The sequence shown here is derived from an EMBL/GenBank/DDBJ whole genome shotgun (WGS) entry which is preliminary data.</text>
</comment>
<dbReference type="AlphaFoldDB" id="A0A1Q8QJE5"/>
<reference evidence="1 2" key="1">
    <citation type="submission" date="2016-09" db="EMBL/GenBank/DDBJ databases">
        <title>Complete genome of Desulfosporosinus sp. OL.</title>
        <authorList>
            <person name="Mardanov A."/>
            <person name="Beletsky A."/>
            <person name="Panova A."/>
            <person name="Karnachuk O."/>
            <person name="Ravin N."/>
        </authorList>
    </citation>
    <scope>NUCLEOTIDE SEQUENCE [LARGE SCALE GENOMIC DNA]</scope>
    <source>
        <strain evidence="1 2">OL</strain>
    </source>
</reference>
<sequence length="44" mass="5249">MNIVSLEVKAAENLQAKSLKSFCQKYQPKYAIRTSMLDYRHEEW</sequence>
<proteinExistence type="predicted"/>
<dbReference type="Proteomes" id="UP000186102">
    <property type="component" value="Unassembled WGS sequence"/>
</dbReference>
<keyword evidence="2" id="KW-1185">Reference proteome</keyword>
<gene>
    <name evidence="1" type="ORF">DSOL_4550</name>
</gene>
<evidence type="ECO:0000313" key="2">
    <source>
        <dbReference type="Proteomes" id="UP000186102"/>
    </source>
</evidence>
<evidence type="ECO:0000313" key="1">
    <source>
        <dbReference type="EMBL" id="OLN27473.1"/>
    </source>
</evidence>
<accession>A0A1Q8QJE5</accession>
<protein>
    <submittedName>
        <fullName evidence="1">Uncharacterized protein</fullName>
    </submittedName>
</protein>
<organism evidence="1 2">
    <name type="scientific">Desulfosporosinus metallidurans</name>
    <dbReference type="NCBI Taxonomy" id="1888891"/>
    <lineage>
        <taxon>Bacteria</taxon>
        <taxon>Bacillati</taxon>
        <taxon>Bacillota</taxon>
        <taxon>Clostridia</taxon>
        <taxon>Eubacteriales</taxon>
        <taxon>Desulfitobacteriaceae</taxon>
        <taxon>Desulfosporosinus</taxon>
    </lineage>
</organism>